<evidence type="ECO:0000313" key="1">
    <source>
        <dbReference type="EMBL" id="KAG0543752.1"/>
    </source>
</evidence>
<reference evidence="1" key="1">
    <citation type="journal article" date="2019" name="BMC Genomics">
        <title>A new reference genome for Sorghum bicolor reveals high levels of sequence similarity between sweet and grain genotypes: implications for the genetics of sugar metabolism.</title>
        <authorList>
            <person name="Cooper E.A."/>
            <person name="Brenton Z.W."/>
            <person name="Flinn B.S."/>
            <person name="Jenkins J."/>
            <person name="Shu S."/>
            <person name="Flowers D."/>
            <person name="Luo F."/>
            <person name="Wang Y."/>
            <person name="Xia P."/>
            <person name="Barry K."/>
            <person name="Daum C."/>
            <person name="Lipzen A."/>
            <person name="Yoshinaga Y."/>
            <person name="Schmutz J."/>
            <person name="Saski C."/>
            <person name="Vermerris W."/>
            <person name="Kresovich S."/>
        </authorList>
    </citation>
    <scope>NUCLEOTIDE SEQUENCE</scope>
</reference>
<proteinExistence type="predicted"/>
<sequence length="109" mass="11205">MGPRNRPFLSSSVLLLPNAKESAPQELECPGMRWTRLLARAGGVGARAEHGEFLDEGEVVAARLVPRSGGGCRIRRAGDLPGPPGLGEGVEVVLAGAAASVDGALPQLL</sequence>
<evidence type="ECO:0000313" key="2">
    <source>
        <dbReference type="Proteomes" id="UP000807115"/>
    </source>
</evidence>
<gene>
    <name evidence="1" type="ORF">BDA96_02G216000</name>
</gene>
<dbReference type="AlphaFoldDB" id="A0A921RPB3"/>
<dbReference type="EMBL" id="CM027681">
    <property type="protein sequence ID" value="KAG0543752.1"/>
    <property type="molecule type" value="Genomic_DNA"/>
</dbReference>
<comment type="caution">
    <text evidence="1">The sequence shown here is derived from an EMBL/GenBank/DDBJ whole genome shotgun (WGS) entry which is preliminary data.</text>
</comment>
<organism evidence="1 2">
    <name type="scientific">Sorghum bicolor</name>
    <name type="common">Sorghum</name>
    <name type="synonym">Sorghum vulgare</name>
    <dbReference type="NCBI Taxonomy" id="4558"/>
    <lineage>
        <taxon>Eukaryota</taxon>
        <taxon>Viridiplantae</taxon>
        <taxon>Streptophyta</taxon>
        <taxon>Embryophyta</taxon>
        <taxon>Tracheophyta</taxon>
        <taxon>Spermatophyta</taxon>
        <taxon>Magnoliopsida</taxon>
        <taxon>Liliopsida</taxon>
        <taxon>Poales</taxon>
        <taxon>Poaceae</taxon>
        <taxon>PACMAD clade</taxon>
        <taxon>Panicoideae</taxon>
        <taxon>Andropogonodae</taxon>
        <taxon>Andropogoneae</taxon>
        <taxon>Sorghinae</taxon>
        <taxon>Sorghum</taxon>
    </lineage>
</organism>
<protein>
    <submittedName>
        <fullName evidence="1">Uncharacterized protein</fullName>
    </submittedName>
</protein>
<reference evidence="1" key="2">
    <citation type="submission" date="2020-10" db="EMBL/GenBank/DDBJ databases">
        <authorList>
            <person name="Cooper E.A."/>
            <person name="Brenton Z.W."/>
            <person name="Flinn B.S."/>
            <person name="Jenkins J."/>
            <person name="Shu S."/>
            <person name="Flowers D."/>
            <person name="Luo F."/>
            <person name="Wang Y."/>
            <person name="Xia P."/>
            <person name="Barry K."/>
            <person name="Daum C."/>
            <person name="Lipzen A."/>
            <person name="Yoshinaga Y."/>
            <person name="Schmutz J."/>
            <person name="Saski C."/>
            <person name="Vermerris W."/>
            <person name="Kresovich S."/>
        </authorList>
    </citation>
    <scope>NUCLEOTIDE SEQUENCE</scope>
</reference>
<dbReference type="Proteomes" id="UP000807115">
    <property type="component" value="Chromosome 2"/>
</dbReference>
<accession>A0A921RPB3</accession>
<name>A0A921RPB3_SORBI</name>